<dbReference type="AlphaFoldDB" id="A0AA41XFX3"/>
<comment type="caution">
    <text evidence="4">The sequence shown here is derived from an EMBL/GenBank/DDBJ whole genome shotgun (WGS) entry which is preliminary data.</text>
</comment>
<keyword evidence="2" id="KW-0560">Oxidoreductase</keyword>
<dbReference type="Gene3D" id="3.90.180.10">
    <property type="entry name" value="Medium-chain alcohol dehydrogenases, catalytic domain"/>
    <property type="match status" value="1"/>
</dbReference>
<proteinExistence type="predicted"/>
<dbReference type="SUPFAM" id="SSF51735">
    <property type="entry name" value="NAD(P)-binding Rossmann-fold domains"/>
    <property type="match status" value="1"/>
</dbReference>
<dbReference type="SMART" id="SM00829">
    <property type="entry name" value="PKS_ER"/>
    <property type="match status" value="1"/>
</dbReference>
<feature type="domain" description="Enoyl reductase (ER)" evidence="3">
    <location>
        <begin position="11"/>
        <end position="310"/>
    </location>
</feature>
<dbReference type="Pfam" id="PF08240">
    <property type="entry name" value="ADH_N"/>
    <property type="match status" value="1"/>
</dbReference>
<dbReference type="InterPro" id="IPR011032">
    <property type="entry name" value="GroES-like_sf"/>
</dbReference>
<accession>A0AA41XFX3</accession>
<gene>
    <name evidence="4" type="ORF">N1028_16410</name>
</gene>
<dbReference type="GO" id="GO:0070402">
    <property type="term" value="F:NADPH binding"/>
    <property type="evidence" value="ECO:0007669"/>
    <property type="project" value="TreeGrafter"/>
</dbReference>
<keyword evidence="5" id="KW-1185">Reference proteome</keyword>
<name>A0AA41XFX3_9MICO</name>
<dbReference type="Gene3D" id="3.40.50.720">
    <property type="entry name" value="NAD(P)-binding Rossmann-like Domain"/>
    <property type="match status" value="1"/>
</dbReference>
<dbReference type="InterPro" id="IPR036291">
    <property type="entry name" value="NAD(P)-bd_dom_sf"/>
</dbReference>
<keyword evidence="1" id="KW-0521">NADP</keyword>
<dbReference type="Pfam" id="PF13602">
    <property type="entry name" value="ADH_zinc_N_2"/>
    <property type="match status" value="1"/>
</dbReference>
<dbReference type="InterPro" id="IPR013154">
    <property type="entry name" value="ADH-like_N"/>
</dbReference>
<evidence type="ECO:0000256" key="2">
    <source>
        <dbReference type="ARBA" id="ARBA00023002"/>
    </source>
</evidence>
<organism evidence="4 5">
    <name type="scientific">Herbiconiux oxytropis</name>
    <dbReference type="NCBI Taxonomy" id="2970915"/>
    <lineage>
        <taxon>Bacteria</taxon>
        <taxon>Bacillati</taxon>
        <taxon>Actinomycetota</taxon>
        <taxon>Actinomycetes</taxon>
        <taxon>Micrococcales</taxon>
        <taxon>Microbacteriaceae</taxon>
        <taxon>Herbiconiux</taxon>
    </lineage>
</organism>
<dbReference type="InterPro" id="IPR020843">
    <property type="entry name" value="ER"/>
</dbReference>
<sequence length="312" mass="31836">MARQWIARDFGDLDVFEEVEVDVPAPGPGEVTIEVRAAGMNPADFKHVAAGTDRSLLPVAVGYEIAGVISAVGPGTEIASGGGAVGDEVLAFRIKGGYSSARTVPAKDVFAKPANVPFEQAANLLLAGATAAEMLDVTAVKAGDTVLVHGASGSVGVSILQQVRLIGGVRVIGTASEQNADVVRGFGGEPVAYGEGLEARVRELAPEGIAAALDCVGTDEAVDVSLALVPDRDHIVTIAAFGRAKETGIRAIAGAMPASAVFRDAVRQHLIDLAGRGDLVVPIARTYALDDARAALDELAGQHPGGKLALIP</sequence>
<dbReference type="RefSeq" id="WP_259530469.1">
    <property type="nucleotide sequence ID" value="NZ_JANLCK010000011.1"/>
</dbReference>
<dbReference type="SUPFAM" id="SSF50129">
    <property type="entry name" value="GroES-like"/>
    <property type="match status" value="1"/>
</dbReference>
<evidence type="ECO:0000313" key="4">
    <source>
        <dbReference type="EMBL" id="MCS5727479.1"/>
    </source>
</evidence>
<evidence type="ECO:0000313" key="5">
    <source>
        <dbReference type="Proteomes" id="UP001165587"/>
    </source>
</evidence>
<dbReference type="EMBL" id="JANLCK010000011">
    <property type="protein sequence ID" value="MCS5727479.1"/>
    <property type="molecule type" value="Genomic_DNA"/>
</dbReference>
<dbReference type="Proteomes" id="UP001165587">
    <property type="component" value="Unassembled WGS sequence"/>
</dbReference>
<dbReference type="PANTHER" id="PTHR48106">
    <property type="entry name" value="QUINONE OXIDOREDUCTASE PIG3-RELATED"/>
    <property type="match status" value="1"/>
</dbReference>
<reference evidence="4" key="1">
    <citation type="submission" date="2022-08" db="EMBL/GenBank/DDBJ databases">
        <authorList>
            <person name="Deng Y."/>
            <person name="Han X.-F."/>
            <person name="Zhang Y.-Q."/>
        </authorList>
    </citation>
    <scope>NUCLEOTIDE SEQUENCE</scope>
    <source>
        <strain evidence="4">CPCC 203407</strain>
    </source>
</reference>
<dbReference type="GO" id="GO:0016651">
    <property type="term" value="F:oxidoreductase activity, acting on NAD(P)H"/>
    <property type="evidence" value="ECO:0007669"/>
    <property type="project" value="TreeGrafter"/>
</dbReference>
<evidence type="ECO:0000259" key="3">
    <source>
        <dbReference type="SMART" id="SM00829"/>
    </source>
</evidence>
<dbReference type="CDD" id="cd05289">
    <property type="entry name" value="MDR_like_2"/>
    <property type="match status" value="1"/>
</dbReference>
<evidence type="ECO:0000256" key="1">
    <source>
        <dbReference type="ARBA" id="ARBA00022857"/>
    </source>
</evidence>
<protein>
    <submittedName>
        <fullName evidence="4">NADP-dependent oxidoreductase</fullName>
    </submittedName>
</protein>